<dbReference type="Proteomes" id="UP001262410">
    <property type="component" value="Unassembled WGS sequence"/>
</dbReference>
<comment type="caution">
    <text evidence="2">The sequence shown here is derived from an EMBL/GenBank/DDBJ whole genome shotgun (WGS) entry which is preliminary data.</text>
</comment>
<feature type="signal peptide" evidence="1">
    <location>
        <begin position="1"/>
        <end position="29"/>
    </location>
</feature>
<protein>
    <submittedName>
        <fullName evidence="2">Uncharacterized protein</fullName>
    </submittedName>
</protein>
<gene>
    <name evidence="2" type="ORF">E9232_004247</name>
</gene>
<organism evidence="2 3">
    <name type="scientific">Inquilinus ginsengisoli</name>
    <dbReference type="NCBI Taxonomy" id="363840"/>
    <lineage>
        <taxon>Bacteria</taxon>
        <taxon>Pseudomonadati</taxon>
        <taxon>Pseudomonadota</taxon>
        <taxon>Alphaproteobacteria</taxon>
        <taxon>Rhodospirillales</taxon>
        <taxon>Rhodospirillaceae</taxon>
        <taxon>Inquilinus</taxon>
    </lineage>
</organism>
<keyword evidence="3" id="KW-1185">Reference proteome</keyword>
<evidence type="ECO:0000313" key="3">
    <source>
        <dbReference type="Proteomes" id="UP001262410"/>
    </source>
</evidence>
<dbReference type="PROSITE" id="PS51257">
    <property type="entry name" value="PROKAR_LIPOPROTEIN"/>
    <property type="match status" value="1"/>
</dbReference>
<proteinExistence type="predicted"/>
<reference evidence="2 3" key="1">
    <citation type="submission" date="2023-07" db="EMBL/GenBank/DDBJ databases">
        <title>Sorghum-associated microbial communities from plants grown in Nebraska, USA.</title>
        <authorList>
            <person name="Schachtman D."/>
        </authorList>
    </citation>
    <scope>NUCLEOTIDE SEQUENCE [LARGE SCALE GENOMIC DNA]</scope>
    <source>
        <strain evidence="2 3">584</strain>
    </source>
</reference>
<sequence>MRDRMAPSGGRWLVTALLLAGCGGPVVTAAYDTTDPVDRWQAVLRANAARYVCGAPLEGGETRFADVMVDAQRQATAALARREDAPATDPEVLGDLARRRTAQERAVRDVVAQRGCRDPQIMALTALADRLSAGQG</sequence>
<evidence type="ECO:0000313" key="2">
    <source>
        <dbReference type="EMBL" id="MDR6291713.1"/>
    </source>
</evidence>
<name>A0ABU1JTT6_9PROT</name>
<accession>A0ABU1JTT6</accession>
<evidence type="ECO:0000256" key="1">
    <source>
        <dbReference type="SAM" id="SignalP"/>
    </source>
</evidence>
<feature type="chain" id="PRO_5045174137" evidence="1">
    <location>
        <begin position="30"/>
        <end position="136"/>
    </location>
</feature>
<dbReference type="EMBL" id="JAVDPW010000007">
    <property type="protein sequence ID" value="MDR6291713.1"/>
    <property type="molecule type" value="Genomic_DNA"/>
</dbReference>
<keyword evidence="1" id="KW-0732">Signal</keyword>